<proteinExistence type="predicted"/>
<dbReference type="GO" id="GO:0015074">
    <property type="term" value="P:DNA integration"/>
    <property type="evidence" value="ECO:0007669"/>
    <property type="project" value="UniProtKB-KW"/>
</dbReference>
<dbReference type="PANTHER" id="PTHR30349:SF91">
    <property type="entry name" value="INTA PROTEIN"/>
    <property type="match status" value="1"/>
</dbReference>
<feature type="domain" description="Tyr recombinase" evidence="4">
    <location>
        <begin position="207"/>
        <end position="404"/>
    </location>
</feature>
<dbReference type="CDD" id="cd01189">
    <property type="entry name" value="INT_ICEBs1_C_like"/>
    <property type="match status" value="1"/>
</dbReference>
<keyword evidence="1" id="KW-0229">DNA integration</keyword>
<dbReference type="OrthoDB" id="148546at2"/>
<gene>
    <name evidence="5" type="ORF">SAMN04489717_1575</name>
</gene>
<dbReference type="Pfam" id="PF14659">
    <property type="entry name" value="Phage_int_SAM_3"/>
    <property type="match status" value="1"/>
</dbReference>
<keyword evidence="6" id="KW-1185">Reference proteome</keyword>
<evidence type="ECO:0000256" key="2">
    <source>
        <dbReference type="ARBA" id="ARBA00023125"/>
    </source>
</evidence>
<evidence type="ECO:0000313" key="5">
    <source>
        <dbReference type="EMBL" id="SDS08630.1"/>
    </source>
</evidence>
<dbReference type="Pfam" id="PF00589">
    <property type="entry name" value="Phage_integrase"/>
    <property type="match status" value="1"/>
</dbReference>
<dbReference type="InterPro" id="IPR050090">
    <property type="entry name" value="Tyrosine_recombinase_XerCD"/>
</dbReference>
<sequence>MTERQRESRKRRANGNGTVYQRSDGRWVARAYVLMPDGTTVRRDYYATNEKAANRKLVEAMSRSHQGIPAEATGWTVERFLLYWLEHVVRPARKPKTHQGYGVVVRVHLIPQLGRKKLHLLTGVDVRQFLARLRSTCLCCLHGVDGRRPEGERKCCAIGRCCERVPSDRLVQQVHSVLRNALQAAVREELLARNVAKLVQVSAPTYEVNRGVGVAEARRLRAVVEHDRFYALYVLALYVGLRRGELLGLRWEDLDLDAGLLEVRRSLQRVDGQLQAVTPKTRTSRRTVPLVGVCVDALKDHRERQGRERQLAGTAWVDSGHVFTSRTGTPVEPDNLRRSWYPIREAAGLNGVRFHDLRHSCVTLLLELGTPPHIVRDIVGHSDIDVTMTIYAHASLEEKRAALRRLDERLQ</sequence>
<reference evidence="5 6" key="1">
    <citation type="submission" date="2016-10" db="EMBL/GenBank/DDBJ databases">
        <authorList>
            <person name="de Groot N.N."/>
        </authorList>
    </citation>
    <scope>NUCLEOTIDE SEQUENCE [LARGE SCALE GENOMIC DNA]</scope>
    <source>
        <strain evidence="5 6">DSM 22024</strain>
    </source>
</reference>
<dbReference type="InterPro" id="IPR002104">
    <property type="entry name" value="Integrase_catalytic"/>
</dbReference>
<dbReference type="PANTHER" id="PTHR30349">
    <property type="entry name" value="PHAGE INTEGRASE-RELATED"/>
    <property type="match status" value="1"/>
</dbReference>
<dbReference type="GO" id="GO:0006310">
    <property type="term" value="P:DNA recombination"/>
    <property type="evidence" value="ECO:0007669"/>
    <property type="project" value="UniProtKB-KW"/>
</dbReference>
<dbReference type="PROSITE" id="PS51898">
    <property type="entry name" value="TYR_RECOMBINASE"/>
    <property type="match status" value="1"/>
</dbReference>
<dbReference type="Proteomes" id="UP000198983">
    <property type="component" value="Chromosome I"/>
</dbReference>
<organism evidence="5 6">
    <name type="scientific">Actinopolymorpha singaporensis</name>
    <dbReference type="NCBI Taxonomy" id="117157"/>
    <lineage>
        <taxon>Bacteria</taxon>
        <taxon>Bacillati</taxon>
        <taxon>Actinomycetota</taxon>
        <taxon>Actinomycetes</taxon>
        <taxon>Propionibacteriales</taxon>
        <taxon>Actinopolymorphaceae</taxon>
        <taxon>Actinopolymorpha</taxon>
    </lineage>
</organism>
<evidence type="ECO:0000256" key="3">
    <source>
        <dbReference type="ARBA" id="ARBA00023172"/>
    </source>
</evidence>
<keyword evidence="3" id="KW-0233">DNA recombination</keyword>
<protein>
    <submittedName>
        <fullName evidence="5">Site-specific recombinase XerD</fullName>
    </submittedName>
</protein>
<evidence type="ECO:0000256" key="1">
    <source>
        <dbReference type="ARBA" id="ARBA00022908"/>
    </source>
</evidence>
<dbReference type="GO" id="GO:0003677">
    <property type="term" value="F:DNA binding"/>
    <property type="evidence" value="ECO:0007669"/>
    <property type="project" value="UniProtKB-KW"/>
</dbReference>
<dbReference type="AlphaFoldDB" id="A0A1H1PC28"/>
<dbReference type="SUPFAM" id="SSF56349">
    <property type="entry name" value="DNA breaking-rejoining enzymes"/>
    <property type="match status" value="1"/>
</dbReference>
<dbReference type="InterPro" id="IPR013762">
    <property type="entry name" value="Integrase-like_cat_sf"/>
</dbReference>
<dbReference type="InterPro" id="IPR011010">
    <property type="entry name" value="DNA_brk_join_enz"/>
</dbReference>
<keyword evidence="2" id="KW-0238">DNA-binding</keyword>
<dbReference type="InterPro" id="IPR010998">
    <property type="entry name" value="Integrase_recombinase_N"/>
</dbReference>
<dbReference type="STRING" id="117157.SAMN04489717_1575"/>
<dbReference type="Gene3D" id="1.10.443.10">
    <property type="entry name" value="Intergrase catalytic core"/>
    <property type="match status" value="1"/>
</dbReference>
<dbReference type="Gene3D" id="1.10.150.130">
    <property type="match status" value="1"/>
</dbReference>
<dbReference type="EMBL" id="LT629732">
    <property type="protein sequence ID" value="SDS08630.1"/>
    <property type="molecule type" value="Genomic_DNA"/>
</dbReference>
<name>A0A1H1PC28_9ACTN</name>
<evidence type="ECO:0000313" key="6">
    <source>
        <dbReference type="Proteomes" id="UP000198983"/>
    </source>
</evidence>
<dbReference type="InterPro" id="IPR004107">
    <property type="entry name" value="Integrase_SAM-like_N"/>
</dbReference>
<accession>A0A1H1PC28</accession>
<dbReference type="RefSeq" id="WP_092651951.1">
    <property type="nucleotide sequence ID" value="NZ_LT629732.1"/>
</dbReference>
<evidence type="ECO:0000259" key="4">
    <source>
        <dbReference type="PROSITE" id="PS51898"/>
    </source>
</evidence>